<reference evidence="3 4" key="1">
    <citation type="submission" date="2021-04" db="EMBL/GenBank/DDBJ databases">
        <authorList>
            <person name="De Guttry C."/>
            <person name="Zahm M."/>
            <person name="Klopp C."/>
            <person name="Cabau C."/>
            <person name="Louis A."/>
            <person name="Berthelot C."/>
            <person name="Parey E."/>
            <person name="Roest Crollius H."/>
            <person name="Montfort J."/>
            <person name="Robinson-Rechavi M."/>
            <person name="Bucao C."/>
            <person name="Bouchez O."/>
            <person name="Gislard M."/>
            <person name="Lluch J."/>
            <person name="Milhes M."/>
            <person name="Lampietro C."/>
            <person name="Lopez Roques C."/>
            <person name="Donnadieu C."/>
            <person name="Braasch I."/>
            <person name="Desvignes T."/>
            <person name="Postlethwait J."/>
            <person name="Bobe J."/>
            <person name="Wedekind C."/>
            <person name="Guiguen Y."/>
        </authorList>
    </citation>
    <scope>NUCLEOTIDE SEQUENCE [LARGE SCALE GENOMIC DNA]</scope>
    <source>
        <strain evidence="3">Cs_M1</strain>
        <tissue evidence="3">Blood</tissue>
    </source>
</reference>
<keyword evidence="2" id="KW-0812">Transmembrane</keyword>
<keyword evidence="2" id="KW-1133">Transmembrane helix</keyword>
<feature type="region of interest" description="Disordered" evidence="1">
    <location>
        <begin position="352"/>
        <end position="429"/>
    </location>
</feature>
<proteinExistence type="predicted"/>
<organism evidence="3 4">
    <name type="scientific">Coregonus suidteri</name>
    <dbReference type="NCBI Taxonomy" id="861788"/>
    <lineage>
        <taxon>Eukaryota</taxon>
        <taxon>Metazoa</taxon>
        <taxon>Chordata</taxon>
        <taxon>Craniata</taxon>
        <taxon>Vertebrata</taxon>
        <taxon>Euteleostomi</taxon>
        <taxon>Actinopterygii</taxon>
        <taxon>Neopterygii</taxon>
        <taxon>Teleostei</taxon>
        <taxon>Protacanthopterygii</taxon>
        <taxon>Salmoniformes</taxon>
        <taxon>Salmonidae</taxon>
        <taxon>Coregoninae</taxon>
        <taxon>Coregonus</taxon>
    </lineage>
</organism>
<dbReference type="EMBL" id="JAGTTL010000036">
    <property type="protein sequence ID" value="KAK6293643.1"/>
    <property type="molecule type" value="Genomic_DNA"/>
</dbReference>
<sequence length="564" mass="61347">MFQSRKILKVLTLAKDSGNTSLAVFAVLGVHYLMITPSVNKIQSNICRDPERGDYYSSRGRGGGCCGCVDSCCSWWKWLLGLLLLSLLLLGLLFGLIALAEEVRNLKSRVAALESESTSTAARTSRLSVSANDIHNLESGTYMDTGGAARSDNTLNLIPAWAWGWALAWELAQTMLPSRGHHPATTEGWMQSQSFRALLPSSMKGTEESRDLKAMQGIMELKVTMELRGPQGLRGREGPGGPQREPGPSGFGEKGDKGSPGESGSLVLFGPVGAKPGPQRLRGCSGTPGMPGDPRTIRLARSIRREMTQRICRSSPGIDGDKGQRGDQGPNWVTRDQRSIWACKRLRPTRQGFTGLTRNTREPWTTRSQRVRQDNQEESINAGDSQFLWPSPVPARKPRSPPAKPAPRVIRKSPIGPAGLPGQSGFLKVREGRRGDGCFRDLQGEAGYGRDLVQRRGKGEPGSFVPHSGTFFTLDPPGPPRAIWAKGSPVLRWPSSVLPQSPHSSMLFMPSFALPSPSFPSIGEKLLAASWKSLAPNSPSFLSSSSYCEFLLPFVQKKVPDLSH</sequence>
<feature type="region of interest" description="Disordered" evidence="1">
    <location>
        <begin position="313"/>
        <end position="336"/>
    </location>
</feature>
<feature type="region of interest" description="Disordered" evidence="1">
    <location>
        <begin position="450"/>
        <end position="471"/>
    </location>
</feature>
<feature type="compositionally biased region" description="Polar residues" evidence="1">
    <location>
        <begin position="352"/>
        <end position="368"/>
    </location>
</feature>
<protein>
    <submittedName>
        <fullName evidence="3">Uncharacterized protein</fullName>
    </submittedName>
</protein>
<keyword evidence="4" id="KW-1185">Reference proteome</keyword>
<name>A0AAN8QEN5_9TELE</name>
<evidence type="ECO:0000313" key="3">
    <source>
        <dbReference type="EMBL" id="KAK6293643.1"/>
    </source>
</evidence>
<feature type="region of interest" description="Disordered" evidence="1">
    <location>
        <begin position="227"/>
        <end position="295"/>
    </location>
</feature>
<evidence type="ECO:0000256" key="1">
    <source>
        <dbReference type="SAM" id="MobiDB-lite"/>
    </source>
</evidence>
<feature type="compositionally biased region" description="Pro residues" evidence="1">
    <location>
        <begin position="391"/>
        <end position="405"/>
    </location>
</feature>
<evidence type="ECO:0000313" key="4">
    <source>
        <dbReference type="Proteomes" id="UP001356427"/>
    </source>
</evidence>
<dbReference type="AlphaFoldDB" id="A0AAN8QEN5"/>
<accession>A0AAN8QEN5</accession>
<gene>
    <name evidence="3" type="ORF">J4Q44_G00359690</name>
</gene>
<comment type="caution">
    <text evidence="3">The sequence shown here is derived from an EMBL/GenBank/DDBJ whole genome shotgun (WGS) entry which is preliminary data.</text>
</comment>
<feature type="transmembrane region" description="Helical" evidence="2">
    <location>
        <begin position="78"/>
        <end position="99"/>
    </location>
</feature>
<evidence type="ECO:0000256" key="2">
    <source>
        <dbReference type="SAM" id="Phobius"/>
    </source>
</evidence>
<dbReference type="Proteomes" id="UP001356427">
    <property type="component" value="Unassembled WGS sequence"/>
</dbReference>
<keyword evidence="2" id="KW-0472">Membrane</keyword>